<sequence>MDGGLSRQTHSVVAGNRTSYLLLFACNTYPIPHLAWECCLDFILDRWRPVILEFLARKPELTHCAARAAGQ</sequence>
<dbReference type="AlphaFoldDB" id="A0A8H6VX10"/>
<reference evidence="1" key="1">
    <citation type="submission" date="2020-05" db="EMBL/GenBank/DDBJ databases">
        <title>Mycena genomes resolve the evolution of fungal bioluminescence.</title>
        <authorList>
            <person name="Tsai I.J."/>
        </authorList>
    </citation>
    <scope>NUCLEOTIDE SEQUENCE</scope>
    <source>
        <strain evidence="1">171206Taipei</strain>
    </source>
</reference>
<gene>
    <name evidence="1" type="ORF">MIND_01273300</name>
</gene>
<protein>
    <submittedName>
        <fullName evidence="1">Uncharacterized protein</fullName>
    </submittedName>
</protein>
<proteinExistence type="predicted"/>
<evidence type="ECO:0000313" key="1">
    <source>
        <dbReference type="EMBL" id="KAF7291294.1"/>
    </source>
</evidence>
<dbReference type="Proteomes" id="UP000636479">
    <property type="component" value="Unassembled WGS sequence"/>
</dbReference>
<keyword evidence="2" id="KW-1185">Reference proteome</keyword>
<name>A0A8H6VX10_9AGAR</name>
<dbReference type="RefSeq" id="XP_037214416.1">
    <property type="nucleotide sequence ID" value="XM_037369210.1"/>
</dbReference>
<dbReference type="GeneID" id="59351726"/>
<dbReference type="EMBL" id="JACAZF010000013">
    <property type="protein sequence ID" value="KAF7291294.1"/>
    <property type="molecule type" value="Genomic_DNA"/>
</dbReference>
<comment type="caution">
    <text evidence="1">The sequence shown here is derived from an EMBL/GenBank/DDBJ whole genome shotgun (WGS) entry which is preliminary data.</text>
</comment>
<accession>A0A8H6VX10</accession>
<evidence type="ECO:0000313" key="2">
    <source>
        <dbReference type="Proteomes" id="UP000636479"/>
    </source>
</evidence>
<organism evidence="1 2">
    <name type="scientific">Mycena indigotica</name>
    <dbReference type="NCBI Taxonomy" id="2126181"/>
    <lineage>
        <taxon>Eukaryota</taxon>
        <taxon>Fungi</taxon>
        <taxon>Dikarya</taxon>
        <taxon>Basidiomycota</taxon>
        <taxon>Agaricomycotina</taxon>
        <taxon>Agaricomycetes</taxon>
        <taxon>Agaricomycetidae</taxon>
        <taxon>Agaricales</taxon>
        <taxon>Marasmiineae</taxon>
        <taxon>Mycenaceae</taxon>
        <taxon>Mycena</taxon>
    </lineage>
</organism>